<dbReference type="EMBL" id="CP115453">
    <property type="protein sequence ID" value="WBP92183.1"/>
    <property type="molecule type" value="Genomic_DNA"/>
</dbReference>
<dbReference type="InterPro" id="IPR050679">
    <property type="entry name" value="Bact_HTH_transcr_reg"/>
</dbReference>
<feature type="domain" description="HTH gntR-type" evidence="4">
    <location>
        <begin position="5"/>
        <end position="73"/>
    </location>
</feature>
<name>A0ABY7QHB9_9ACTN</name>
<dbReference type="InterPro" id="IPR000524">
    <property type="entry name" value="Tscrpt_reg_HTH_GntR"/>
</dbReference>
<dbReference type="Gene3D" id="3.40.1410.10">
    <property type="entry name" value="Chorismate lyase-like"/>
    <property type="match status" value="1"/>
</dbReference>
<evidence type="ECO:0000256" key="2">
    <source>
        <dbReference type="ARBA" id="ARBA00023125"/>
    </source>
</evidence>
<keyword evidence="6" id="KW-1185">Reference proteome</keyword>
<dbReference type="InterPro" id="IPR028978">
    <property type="entry name" value="Chorismate_lyase_/UTRA_dom_sf"/>
</dbReference>
<sequence length="268" mass="29858">MSPKKPKWREVADHFANEIAEGKYRPGDQLPMIRELVAQGHGSKTTVMAAYSALEAEGLVTTTRGHGTTVRRRPPQQIRRHQDRYNWEKQLAKRGDGERRNNGVVEKDTGLDHDEVECHAAFNAVPADQEVAARFGVEPGTLMLHRHYWHSTPGSPIALSLINSYLVHAVAARNPDLLDSSREPWPGGTHHQLSTIGIEIAEIEDGIRTRLAAPDEARHLGIPAGSPVLLLDKTSRSTAGEVVEYSHVVLPGDRTEFRYTVPLDRWED</sequence>
<dbReference type="SMART" id="SM00345">
    <property type="entry name" value="HTH_GNTR"/>
    <property type="match status" value="1"/>
</dbReference>
<keyword evidence="5" id="KW-0614">Plasmid</keyword>
<dbReference type="PROSITE" id="PS50949">
    <property type="entry name" value="HTH_GNTR"/>
    <property type="match status" value="1"/>
</dbReference>
<evidence type="ECO:0000313" key="5">
    <source>
        <dbReference type="EMBL" id="WBP92183.1"/>
    </source>
</evidence>
<dbReference type="SMART" id="SM00866">
    <property type="entry name" value="UTRA"/>
    <property type="match status" value="1"/>
</dbReference>
<dbReference type="PANTHER" id="PTHR44846">
    <property type="entry name" value="MANNOSYL-D-GLYCERATE TRANSPORT/METABOLISM SYSTEM REPRESSOR MNGR-RELATED"/>
    <property type="match status" value="1"/>
</dbReference>
<reference evidence="5 6" key="1">
    <citation type="submission" date="2022-12" db="EMBL/GenBank/DDBJ databases">
        <title>HUAS 3-15.</title>
        <authorList>
            <person name="Mo P."/>
        </authorList>
    </citation>
    <scope>NUCLEOTIDE SEQUENCE [LARGE SCALE GENOMIC DNA]</scope>
    <source>
        <strain evidence="5 6">HUAS 3-15</strain>
        <plasmid evidence="5 6">punmamed4</plasmid>
    </source>
</reference>
<dbReference type="Pfam" id="PF07702">
    <property type="entry name" value="UTRA"/>
    <property type="match status" value="1"/>
</dbReference>
<dbReference type="SUPFAM" id="SSF64288">
    <property type="entry name" value="Chorismate lyase-like"/>
    <property type="match status" value="1"/>
</dbReference>
<protein>
    <submittedName>
        <fullName evidence="5">GntR family transcriptional regulator</fullName>
    </submittedName>
</protein>
<dbReference type="Gene3D" id="1.10.10.10">
    <property type="entry name" value="Winged helix-like DNA-binding domain superfamily/Winged helix DNA-binding domain"/>
    <property type="match status" value="1"/>
</dbReference>
<gene>
    <name evidence="5" type="ORF">O1G21_40965</name>
</gene>
<dbReference type="Proteomes" id="UP001212821">
    <property type="component" value="Plasmid punmamed4"/>
</dbReference>
<evidence type="ECO:0000313" key="6">
    <source>
        <dbReference type="Proteomes" id="UP001212821"/>
    </source>
</evidence>
<keyword evidence="3" id="KW-0804">Transcription</keyword>
<proteinExistence type="predicted"/>
<dbReference type="InterPro" id="IPR036390">
    <property type="entry name" value="WH_DNA-bd_sf"/>
</dbReference>
<dbReference type="InterPro" id="IPR011663">
    <property type="entry name" value="UTRA"/>
</dbReference>
<evidence type="ECO:0000256" key="1">
    <source>
        <dbReference type="ARBA" id="ARBA00023015"/>
    </source>
</evidence>
<dbReference type="CDD" id="cd07377">
    <property type="entry name" value="WHTH_GntR"/>
    <property type="match status" value="1"/>
</dbReference>
<accession>A0ABY7QHB9</accession>
<keyword evidence="2" id="KW-0238">DNA-binding</keyword>
<geneLocation type="plasmid" evidence="5 6">
    <name>punmamed4</name>
</geneLocation>
<organism evidence="5 6">
    <name type="scientific">Kitasatospora cathayae</name>
    <dbReference type="NCBI Taxonomy" id="3004092"/>
    <lineage>
        <taxon>Bacteria</taxon>
        <taxon>Bacillati</taxon>
        <taxon>Actinomycetota</taxon>
        <taxon>Actinomycetes</taxon>
        <taxon>Kitasatosporales</taxon>
        <taxon>Streptomycetaceae</taxon>
        <taxon>Kitasatospora</taxon>
    </lineage>
</organism>
<evidence type="ECO:0000256" key="3">
    <source>
        <dbReference type="ARBA" id="ARBA00023163"/>
    </source>
</evidence>
<dbReference type="SUPFAM" id="SSF46785">
    <property type="entry name" value="Winged helix' DNA-binding domain"/>
    <property type="match status" value="1"/>
</dbReference>
<dbReference type="InterPro" id="IPR036388">
    <property type="entry name" value="WH-like_DNA-bd_sf"/>
</dbReference>
<dbReference type="RefSeq" id="WP_270151930.1">
    <property type="nucleotide sequence ID" value="NZ_CP115453.1"/>
</dbReference>
<dbReference type="PANTHER" id="PTHR44846:SF17">
    <property type="entry name" value="GNTR-FAMILY TRANSCRIPTIONAL REGULATOR"/>
    <property type="match status" value="1"/>
</dbReference>
<evidence type="ECO:0000259" key="4">
    <source>
        <dbReference type="PROSITE" id="PS50949"/>
    </source>
</evidence>
<keyword evidence="1" id="KW-0805">Transcription regulation</keyword>
<dbReference type="Pfam" id="PF00392">
    <property type="entry name" value="GntR"/>
    <property type="match status" value="1"/>
</dbReference>